<name>A0A6P8E091_PUNGR</name>
<protein>
    <submittedName>
        <fullName evidence="4">Uncharacterized protein LOC116211093</fullName>
    </submittedName>
</protein>
<keyword evidence="2" id="KW-1133">Transmembrane helix</keyword>
<organism evidence="3 4">
    <name type="scientific">Punica granatum</name>
    <name type="common">Pomegranate</name>
    <dbReference type="NCBI Taxonomy" id="22663"/>
    <lineage>
        <taxon>Eukaryota</taxon>
        <taxon>Viridiplantae</taxon>
        <taxon>Streptophyta</taxon>
        <taxon>Embryophyta</taxon>
        <taxon>Tracheophyta</taxon>
        <taxon>Spermatophyta</taxon>
        <taxon>Magnoliopsida</taxon>
        <taxon>eudicotyledons</taxon>
        <taxon>Gunneridae</taxon>
        <taxon>Pentapetalae</taxon>
        <taxon>rosids</taxon>
        <taxon>malvids</taxon>
        <taxon>Myrtales</taxon>
        <taxon>Lythraceae</taxon>
        <taxon>Punica</taxon>
    </lineage>
</organism>
<feature type="region of interest" description="Disordered" evidence="1">
    <location>
        <begin position="1"/>
        <end position="26"/>
    </location>
</feature>
<dbReference type="RefSeq" id="XP_031401165.1">
    <property type="nucleotide sequence ID" value="XM_031545305.1"/>
</dbReference>
<keyword evidence="2" id="KW-0472">Membrane</keyword>
<keyword evidence="2" id="KW-0812">Transmembrane</keyword>
<gene>
    <name evidence="4" type="primary">LOC116211093</name>
</gene>
<accession>A0A6P8E091</accession>
<keyword evidence="3" id="KW-1185">Reference proteome</keyword>
<feature type="transmembrane region" description="Helical" evidence="2">
    <location>
        <begin position="93"/>
        <end position="114"/>
    </location>
</feature>
<evidence type="ECO:0000256" key="2">
    <source>
        <dbReference type="SAM" id="Phobius"/>
    </source>
</evidence>
<reference evidence="4" key="2">
    <citation type="submission" date="2025-08" db="UniProtKB">
        <authorList>
            <consortium name="RefSeq"/>
        </authorList>
    </citation>
    <scope>IDENTIFICATION</scope>
    <source>
        <tissue evidence="4">Leaf</tissue>
    </source>
</reference>
<dbReference type="AlphaFoldDB" id="A0A6P8E091"/>
<feature type="compositionally biased region" description="Basic and acidic residues" evidence="1">
    <location>
        <begin position="1"/>
        <end position="10"/>
    </location>
</feature>
<dbReference type="GeneID" id="116211093"/>
<reference evidence="3" key="1">
    <citation type="journal article" date="2020" name="Plant Biotechnol. J.">
        <title>The pomegranate (Punica granatum L.) draft genome dissects genetic divergence between soft- and hard-seeded cultivars.</title>
        <authorList>
            <person name="Luo X."/>
            <person name="Li H."/>
            <person name="Wu Z."/>
            <person name="Yao W."/>
            <person name="Zhao P."/>
            <person name="Cao D."/>
            <person name="Yu H."/>
            <person name="Li K."/>
            <person name="Poudel K."/>
            <person name="Zhao D."/>
            <person name="Zhang F."/>
            <person name="Xia X."/>
            <person name="Chen L."/>
            <person name="Wang Q."/>
            <person name="Jing D."/>
            <person name="Cao S."/>
        </authorList>
    </citation>
    <scope>NUCLEOTIDE SEQUENCE [LARGE SCALE GENOMIC DNA]</scope>
    <source>
        <strain evidence="3">cv. Tunisia</strain>
    </source>
</reference>
<evidence type="ECO:0000313" key="4">
    <source>
        <dbReference type="RefSeq" id="XP_031401165.1"/>
    </source>
</evidence>
<evidence type="ECO:0000256" key="1">
    <source>
        <dbReference type="SAM" id="MobiDB-lite"/>
    </source>
</evidence>
<dbReference type="Proteomes" id="UP000515151">
    <property type="component" value="Chromosome 6"/>
</dbReference>
<sequence>MSKVPPEHLQEANFPQRCPQDEQEGSGGCCYTRVTDLVRRGHDTHIPFNVHRRRKRDNSGNGGLPILGSGPVGLGDEVLSDNPELRVPLPRELVSSLVVGSHVLLILCPLMVIFKFLVARHYLIGQLCRNNLETVVDQRAFRRRSRLPN</sequence>
<proteinExistence type="predicted"/>
<evidence type="ECO:0000313" key="3">
    <source>
        <dbReference type="Proteomes" id="UP000515151"/>
    </source>
</evidence>